<dbReference type="AlphaFoldDB" id="A0A0Z8ENQ4"/>
<proteinExistence type="inferred from homology"/>
<dbReference type="InterPro" id="IPR012134">
    <property type="entry name" value="Glu-5-SA_DH"/>
</dbReference>
<dbReference type="Gene3D" id="3.40.309.10">
    <property type="entry name" value="Aldehyde Dehydrogenase, Chain A, domain 2"/>
    <property type="match status" value="1"/>
</dbReference>
<dbReference type="Pfam" id="PF00171">
    <property type="entry name" value="Aldedh"/>
    <property type="match status" value="1"/>
</dbReference>
<gene>
    <name evidence="2" type="ORF">A7J08_06330</name>
    <name evidence="3" type="ORF">ERS132406_00534</name>
</gene>
<dbReference type="PROSITE" id="PS50930">
    <property type="entry name" value="HTH_LYTTR"/>
    <property type="match status" value="1"/>
</dbReference>
<accession>A0A0Z8ENQ4</accession>
<dbReference type="InterPro" id="IPR016162">
    <property type="entry name" value="Ald_DH_N"/>
</dbReference>
<dbReference type="InterPro" id="IPR016161">
    <property type="entry name" value="Ald_DH/histidinol_DH"/>
</dbReference>
<protein>
    <submittedName>
        <fullName evidence="2">LytTR family transcriptional regulator</fullName>
    </submittedName>
    <submittedName>
        <fullName evidence="3">Regulatory protein</fullName>
    </submittedName>
</protein>
<reference evidence="3 4" key="1">
    <citation type="submission" date="2016-02" db="EMBL/GenBank/DDBJ databases">
        <authorList>
            <consortium name="Pathogen Informatics"/>
        </authorList>
    </citation>
    <scope>NUCLEOTIDE SEQUENCE [LARGE SCALE GENOMIC DNA]</scope>
    <source>
        <strain evidence="3 4">LSS44</strain>
    </source>
</reference>
<dbReference type="GO" id="GO:0005737">
    <property type="term" value="C:cytoplasm"/>
    <property type="evidence" value="ECO:0007669"/>
    <property type="project" value="UniProtKB-SubCell"/>
</dbReference>
<dbReference type="InterPro" id="IPR000965">
    <property type="entry name" value="GPR_dom"/>
</dbReference>
<dbReference type="RefSeq" id="WP_053867513.1">
    <property type="nucleotide sequence ID" value="NZ_CP030010.1"/>
</dbReference>
<evidence type="ECO:0000313" key="2">
    <source>
        <dbReference type="EMBL" id="ASW49909.2"/>
    </source>
</evidence>
<dbReference type="UniPathway" id="UPA00098">
    <property type="reaction ID" value="UER00360"/>
</dbReference>
<dbReference type="GO" id="GO:0004350">
    <property type="term" value="F:glutamate-5-semialdehyde dehydrogenase activity"/>
    <property type="evidence" value="ECO:0007669"/>
    <property type="project" value="UniProtKB-UniRule"/>
</dbReference>
<sequence length="110" mass="12930">MQNFILSKNRSVVKLPISKIYYVTTHSFKPHTVVFVTLRGEFEANMSLTQIEDESAGKLKRCHRKYLVNQSKITGFDYATRTIMFMDSRIPDISCSRRYFPMLLAEWKNN</sequence>
<dbReference type="InterPro" id="IPR016163">
    <property type="entry name" value="Ald_DH_C"/>
</dbReference>
<dbReference type="HAMAP" id="MF_00412">
    <property type="entry name" value="ProA"/>
    <property type="match status" value="1"/>
</dbReference>
<accession>A0A3S6JD08</accession>
<dbReference type="InterPro" id="IPR007492">
    <property type="entry name" value="LytTR_DNA-bd_dom"/>
</dbReference>
<dbReference type="PANTHER" id="PTHR37299">
    <property type="entry name" value="TRANSCRIPTIONAL REGULATOR-RELATED"/>
    <property type="match status" value="1"/>
</dbReference>
<dbReference type="Gene3D" id="3.40.605.10">
    <property type="entry name" value="Aldehyde Dehydrogenase, Chain A, domain 1"/>
    <property type="match status" value="1"/>
</dbReference>
<evidence type="ECO:0000313" key="4">
    <source>
        <dbReference type="Proteomes" id="UP000072083"/>
    </source>
</evidence>
<dbReference type="PANTHER" id="PTHR11063">
    <property type="entry name" value="GLUTAMATE SEMIALDEHYDE DEHYDROGENASE"/>
    <property type="match status" value="1"/>
</dbReference>
<dbReference type="GO" id="GO:0055129">
    <property type="term" value="P:L-proline biosynthetic process"/>
    <property type="evidence" value="ECO:0007669"/>
    <property type="project" value="UniProtKB-UniRule"/>
</dbReference>
<dbReference type="PANTHER" id="PTHR37299:SF1">
    <property type="entry name" value="STAGE 0 SPORULATION PROTEIN A HOMOLOG"/>
    <property type="match status" value="1"/>
</dbReference>
<dbReference type="RefSeq" id="WP_044669909.1">
    <property type="nucleotide sequence ID" value="NZ_JAVMBJ010000013.1"/>
</dbReference>
<dbReference type="Gene3D" id="2.40.50.1020">
    <property type="entry name" value="LytTr DNA-binding domain"/>
    <property type="match status" value="1"/>
</dbReference>
<feature type="domain" description="HTH LytTR-type" evidence="1">
    <location>
        <begin position="4"/>
        <end position="109"/>
    </location>
</feature>
<dbReference type="Pfam" id="PF04397">
    <property type="entry name" value="LytTR"/>
    <property type="match status" value="1"/>
</dbReference>
<dbReference type="RefSeq" id="WP_014638213.1">
    <property type="nucleotide sequence ID" value="NZ_CEEJ01000153.1"/>
</dbReference>
<evidence type="ECO:0000259" key="1">
    <source>
        <dbReference type="PROSITE" id="PS50930"/>
    </source>
</evidence>
<organism evidence="3 4">
    <name type="scientific">Streptococcus suis</name>
    <dbReference type="NCBI Taxonomy" id="1307"/>
    <lineage>
        <taxon>Bacteria</taxon>
        <taxon>Bacillati</taxon>
        <taxon>Bacillota</taxon>
        <taxon>Bacilli</taxon>
        <taxon>Lactobacillales</taxon>
        <taxon>Streptococcaceae</taxon>
        <taxon>Streptococcus</taxon>
    </lineage>
</organism>
<dbReference type="InterPro" id="IPR020593">
    <property type="entry name" value="G-glutamylP_reductase_CS"/>
</dbReference>
<dbReference type="Proteomes" id="UP000323128">
    <property type="component" value="Chromosome"/>
</dbReference>
<dbReference type="InterPro" id="IPR015590">
    <property type="entry name" value="Aldehyde_DH_dom"/>
</dbReference>
<dbReference type="GO" id="GO:0050661">
    <property type="term" value="F:NADP binding"/>
    <property type="evidence" value="ECO:0007669"/>
    <property type="project" value="InterPro"/>
</dbReference>
<dbReference type="SUPFAM" id="SSF53720">
    <property type="entry name" value="ALDH-like"/>
    <property type="match status" value="1"/>
</dbReference>
<dbReference type="GO" id="GO:0003677">
    <property type="term" value="F:DNA binding"/>
    <property type="evidence" value="ECO:0007669"/>
    <property type="project" value="InterPro"/>
</dbReference>
<dbReference type="CDD" id="cd07079">
    <property type="entry name" value="ALDH_F18-19_ProA-GPR"/>
    <property type="match status" value="1"/>
</dbReference>
<evidence type="ECO:0000313" key="3">
    <source>
        <dbReference type="EMBL" id="CYU65392.1"/>
    </source>
</evidence>
<dbReference type="NCBIfam" id="TIGR00407">
    <property type="entry name" value="proA"/>
    <property type="match status" value="1"/>
</dbReference>
<dbReference type="Proteomes" id="UP000072083">
    <property type="component" value="Unassembled WGS sequence"/>
</dbReference>
<dbReference type="PANTHER" id="PTHR11063:SF8">
    <property type="entry name" value="DELTA-1-PYRROLINE-5-CARBOXYLATE SYNTHASE"/>
    <property type="match status" value="1"/>
</dbReference>
<reference evidence="2" key="2">
    <citation type="journal article" date="2021" name="Front. Microbiol.">
        <title>Comparative Virulence and Genomic Analysis of Streptococcus suis Isolates.</title>
        <authorList>
            <person name="Nicholson T.L."/>
            <person name="Waack U."/>
            <person name="Anderson T.K."/>
            <person name="Bayles D.O."/>
            <person name="Zaia S.R."/>
            <person name="Goertz I."/>
            <person name="Eppinger M."/>
            <person name="Hau S.J."/>
            <person name="Brockmeier S.L."/>
            <person name="Shore S.M."/>
        </authorList>
    </citation>
    <scope>NUCLEOTIDE SEQUENCE</scope>
    <source>
        <strain evidence="2">SRD478</strain>
    </source>
</reference>
<dbReference type="SMART" id="SM00850">
    <property type="entry name" value="LytTR"/>
    <property type="match status" value="1"/>
</dbReference>
<dbReference type="FunFam" id="3.40.309.10:FF:000006">
    <property type="entry name" value="Gamma-glutamyl phosphate reductase"/>
    <property type="match status" value="1"/>
</dbReference>
<dbReference type="NCBIfam" id="NF001221">
    <property type="entry name" value="PRK00197.1"/>
    <property type="match status" value="1"/>
</dbReference>
<dbReference type="GO" id="GO:0000156">
    <property type="term" value="F:phosphorelay response regulator activity"/>
    <property type="evidence" value="ECO:0007669"/>
    <property type="project" value="InterPro"/>
</dbReference>
<dbReference type="InterPro" id="IPR046947">
    <property type="entry name" value="LytR-like"/>
</dbReference>
<dbReference type="EMBL" id="CP030010">
    <property type="protein sequence ID" value="ASW49909.2"/>
    <property type="molecule type" value="Genomic_DNA"/>
</dbReference>
<dbReference type="EMBL" id="FIGZ01000003">
    <property type="protein sequence ID" value="CYU65392.1"/>
    <property type="molecule type" value="Genomic_DNA"/>
</dbReference>
<name>A0A0Z8ENQ4_STRSU</name>
<dbReference type="PIRSF" id="PIRSF000151">
    <property type="entry name" value="GPR"/>
    <property type="match status" value="1"/>
</dbReference>
<dbReference type="PROSITE" id="PS01223">
    <property type="entry name" value="PROA"/>
    <property type="match status" value="1"/>
</dbReference>